<keyword evidence="2" id="KW-1185">Reference proteome</keyword>
<organism evidence="1 2">
    <name type="scientific">Pythium insidiosum</name>
    <name type="common">Pythiosis disease agent</name>
    <dbReference type="NCBI Taxonomy" id="114742"/>
    <lineage>
        <taxon>Eukaryota</taxon>
        <taxon>Sar</taxon>
        <taxon>Stramenopiles</taxon>
        <taxon>Oomycota</taxon>
        <taxon>Peronosporomycetes</taxon>
        <taxon>Pythiales</taxon>
        <taxon>Pythiaceae</taxon>
        <taxon>Pythium</taxon>
    </lineage>
</organism>
<dbReference type="PANTHER" id="PTHR35763">
    <property type="entry name" value="COMPLEX 1 LYR-LIKE PROTEIN"/>
    <property type="match status" value="1"/>
</dbReference>
<evidence type="ECO:0000313" key="2">
    <source>
        <dbReference type="Proteomes" id="UP001209570"/>
    </source>
</evidence>
<dbReference type="AlphaFoldDB" id="A0AAD5LNI6"/>
<comment type="caution">
    <text evidence="1">The sequence shown here is derived from an EMBL/GenBank/DDBJ whole genome shotgun (WGS) entry which is preliminary data.</text>
</comment>
<sequence length="156" mass="17683">MARGLRIGSKTEVLKNLRALLRVARKRSTESNIRECAWSQQILSQYRARQNETNRDRMRAYRSEANDLLMLLNGVQEQKYLWELDAGAEKKLSAEEIVNRSAKRVGLFVPETYVDQENQRQKEAAEKEAAAREAAAKYLAAKRAKEAASVTDAPSA</sequence>
<proteinExistence type="predicted"/>
<dbReference type="EMBL" id="JAKCXM010000068">
    <property type="protein sequence ID" value="KAJ0404137.1"/>
    <property type="molecule type" value="Genomic_DNA"/>
</dbReference>
<gene>
    <name evidence="1" type="ORF">P43SY_008695</name>
</gene>
<protein>
    <submittedName>
        <fullName evidence="1">Uncharacterized protein</fullName>
    </submittedName>
</protein>
<reference evidence="1" key="1">
    <citation type="submission" date="2021-12" db="EMBL/GenBank/DDBJ databases">
        <title>Prjna785345.</title>
        <authorList>
            <person name="Rujirawat T."/>
            <person name="Krajaejun T."/>
        </authorList>
    </citation>
    <scope>NUCLEOTIDE SEQUENCE</scope>
    <source>
        <strain evidence="1">Pi057C3</strain>
    </source>
</reference>
<evidence type="ECO:0000313" key="1">
    <source>
        <dbReference type="EMBL" id="KAJ0404137.1"/>
    </source>
</evidence>
<accession>A0AAD5LNI6</accession>
<name>A0AAD5LNI6_PYTIN</name>
<dbReference type="PANTHER" id="PTHR35763:SF1">
    <property type="entry name" value="OS11G0133900 PROTEIN"/>
    <property type="match status" value="1"/>
</dbReference>
<dbReference type="Proteomes" id="UP001209570">
    <property type="component" value="Unassembled WGS sequence"/>
</dbReference>